<evidence type="ECO:0000313" key="12">
    <source>
        <dbReference type="Proteomes" id="UP000682111"/>
    </source>
</evidence>
<comment type="subunit">
    <text evidence="9">Monomer.</text>
</comment>
<dbReference type="PANTHER" id="PTHR21090">
    <property type="entry name" value="AROM/DEHYDROQUINATE SYNTHASE"/>
    <property type="match status" value="1"/>
</dbReference>
<feature type="binding site" evidence="9">
    <location>
        <position position="342"/>
    </location>
    <ligand>
        <name>3-phosphoshikimate</name>
        <dbReference type="ChEBI" id="CHEBI:145989"/>
    </ligand>
</feature>
<dbReference type="InterPro" id="IPR023193">
    <property type="entry name" value="EPSP_synthase_CS"/>
</dbReference>
<feature type="binding site" evidence="9">
    <location>
        <position position="170"/>
    </location>
    <ligand>
        <name>phosphoenolpyruvate</name>
        <dbReference type="ChEBI" id="CHEBI:58702"/>
    </ligand>
</feature>
<dbReference type="InterPro" id="IPR006264">
    <property type="entry name" value="EPSP_synthase"/>
</dbReference>
<feature type="active site" description="Proton acceptor" evidence="9">
    <location>
        <position position="315"/>
    </location>
</feature>
<keyword evidence="5 9" id="KW-0028">Amino-acid biosynthesis</keyword>
<feature type="binding site" evidence="9">
    <location>
        <position position="170"/>
    </location>
    <ligand>
        <name>3-phosphoshikimate</name>
        <dbReference type="ChEBI" id="CHEBI:145989"/>
    </ligand>
</feature>
<dbReference type="GO" id="GO:0005737">
    <property type="term" value="C:cytoplasm"/>
    <property type="evidence" value="ECO:0007669"/>
    <property type="project" value="UniProtKB-SubCell"/>
</dbReference>
<dbReference type="Pfam" id="PF00275">
    <property type="entry name" value="EPSP_synthase"/>
    <property type="match status" value="1"/>
</dbReference>
<evidence type="ECO:0000256" key="8">
    <source>
        <dbReference type="ARBA" id="ARBA00044633"/>
    </source>
</evidence>
<dbReference type="FunFam" id="3.65.10.10:FF:000005">
    <property type="entry name" value="3-phosphoshikimate 1-carboxyvinyltransferase"/>
    <property type="match status" value="1"/>
</dbReference>
<dbReference type="InterPro" id="IPR036968">
    <property type="entry name" value="Enolpyruvate_Tfrase_sf"/>
</dbReference>
<dbReference type="AlphaFoldDB" id="A0A919WEZ8"/>
<evidence type="ECO:0000256" key="7">
    <source>
        <dbReference type="ARBA" id="ARBA00023141"/>
    </source>
</evidence>
<feature type="binding site" evidence="9">
    <location>
        <position position="23"/>
    </location>
    <ligand>
        <name>phosphoenolpyruvate</name>
        <dbReference type="ChEBI" id="CHEBI:58702"/>
    </ligand>
</feature>
<feature type="binding site" evidence="9">
    <location>
        <position position="168"/>
    </location>
    <ligand>
        <name>3-phosphoshikimate</name>
        <dbReference type="ChEBI" id="CHEBI:145989"/>
    </ligand>
</feature>
<organism evidence="11 12">
    <name type="scientific">Robertmurraya siralis</name>
    <dbReference type="NCBI Taxonomy" id="77777"/>
    <lineage>
        <taxon>Bacteria</taxon>
        <taxon>Bacillati</taxon>
        <taxon>Bacillota</taxon>
        <taxon>Bacilli</taxon>
        <taxon>Bacillales</taxon>
        <taxon>Bacillaceae</taxon>
        <taxon>Robertmurraya</taxon>
    </lineage>
</organism>
<keyword evidence="4 9" id="KW-0963">Cytoplasm</keyword>
<comment type="pathway">
    <text evidence="2 9">Metabolic intermediate biosynthesis; chorismate biosynthesis; chorismate from D-erythrose 4-phosphate and phosphoenolpyruvate: step 6/7.</text>
</comment>
<dbReference type="GO" id="GO:0009423">
    <property type="term" value="P:chorismate biosynthetic process"/>
    <property type="evidence" value="ECO:0007669"/>
    <property type="project" value="UniProtKB-UniRule"/>
</dbReference>
<dbReference type="NCBIfam" id="TIGR01356">
    <property type="entry name" value="aroA"/>
    <property type="match status" value="1"/>
</dbReference>
<evidence type="ECO:0000256" key="1">
    <source>
        <dbReference type="ARBA" id="ARBA00002174"/>
    </source>
</evidence>
<dbReference type="FunFam" id="3.65.10.10:FF:000006">
    <property type="entry name" value="3-phosphoshikimate 1-carboxyvinyltransferase"/>
    <property type="match status" value="1"/>
</dbReference>
<feature type="binding site" evidence="9">
    <location>
        <position position="315"/>
    </location>
    <ligand>
        <name>3-phosphoshikimate</name>
        <dbReference type="ChEBI" id="CHEBI:145989"/>
    </ligand>
</feature>
<keyword evidence="12" id="KW-1185">Reference proteome</keyword>
<dbReference type="PROSITE" id="PS00885">
    <property type="entry name" value="EPSP_SYNTHASE_2"/>
    <property type="match status" value="1"/>
</dbReference>
<comment type="similarity">
    <text evidence="3 9">Belongs to the EPSP synthase family.</text>
</comment>
<evidence type="ECO:0000256" key="2">
    <source>
        <dbReference type="ARBA" id="ARBA00004811"/>
    </source>
</evidence>
<dbReference type="GO" id="GO:0008652">
    <property type="term" value="P:amino acid biosynthetic process"/>
    <property type="evidence" value="ECO:0007669"/>
    <property type="project" value="UniProtKB-KW"/>
</dbReference>
<gene>
    <name evidence="11" type="primary">aroA_2</name>
    <name evidence="9" type="synonym">aroA</name>
    <name evidence="11" type="ORF">J27TS8_07410</name>
</gene>
<evidence type="ECO:0000256" key="3">
    <source>
        <dbReference type="ARBA" id="ARBA00009948"/>
    </source>
</evidence>
<dbReference type="Proteomes" id="UP000682111">
    <property type="component" value="Unassembled WGS sequence"/>
</dbReference>
<feature type="binding site" evidence="9">
    <location>
        <position position="388"/>
    </location>
    <ligand>
        <name>phosphoenolpyruvate</name>
        <dbReference type="ChEBI" id="CHEBI:58702"/>
    </ligand>
</feature>
<dbReference type="SUPFAM" id="SSF55205">
    <property type="entry name" value="EPT/RTPC-like"/>
    <property type="match status" value="1"/>
</dbReference>
<evidence type="ECO:0000256" key="4">
    <source>
        <dbReference type="ARBA" id="ARBA00022490"/>
    </source>
</evidence>
<feature type="binding site" evidence="9">
    <location>
        <position position="95"/>
    </location>
    <ligand>
        <name>phosphoenolpyruvate</name>
        <dbReference type="ChEBI" id="CHEBI:58702"/>
    </ligand>
</feature>
<dbReference type="InterPro" id="IPR013792">
    <property type="entry name" value="RNA3'P_cycl/enolpyr_Trfase_a/b"/>
</dbReference>
<dbReference type="PROSITE" id="PS00104">
    <property type="entry name" value="EPSP_SYNTHASE_1"/>
    <property type="match status" value="1"/>
</dbReference>
<keyword evidence="6 9" id="KW-0808">Transferase</keyword>
<comment type="function">
    <text evidence="1 9">Catalyzes the transfer of the enolpyruvyl moiety of phosphoenolpyruvate (PEP) to the 5-hydroxyl of shikimate-3-phosphate (S3P) to produce enolpyruvyl shikimate-3-phosphate and inorganic phosphate.</text>
</comment>
<protein>
    <recommendedName>
        <fullName evidence="9">3-phosphoshikimate 1-carboxyvinyltransferase</fullName>
        <ecNumber evidence="9">2.5.1.19</ecNumber>
    </recommendedName>
    <alternativeName>
        <fullName evidence="9">5-enolpyruvylshikimate-3-phosphate synthase</fullName>
        <shortName evidence="9">EPSP synthase</shortName>
        <shortName evidence="9">EPSPS</shortName>
    </alternativeName>
</protein>
<dbReference type="EMBL" id="BORC01000001">
    <property type="protein sequence ID" value="GIN60748.1"/>
    <property type="molecule type" value="Genomic_DNA"/>
</dbReference>
<comment type="caution">
    <text evidence="9">Lacks conserved residue(s) required for the propagation of feature annotation.</text>
</comment>
<dbReference type="InterPro" id="IPR001986">
    <property type="entry name" value="Enolpyruvate_Tfrase_dom"/>
</dbReference>
<dbReference type="RefSeq" id="WP_137743174.1">
    <property type="nucleotide sequence ID" value="NZ_BORC01000001.1"/>
</dbReference>
<comment type="subcellular location">
    <subcellularLocation>
        <location evidence="9">Cytoplasm</location>
    </subcellularLocation>
</comment>
<dbReference type="GO" id="GO:0003866">
    <property type="term" value="F:3-phosphoshikimate 1-carboxyvinyltransferase activity"/>
    <property type="evidence" value="ECO:0007669"/>
    <property type="project" value="UniProtKB-UniRule"/>
</dbReference>
<dbReference type="CDD" id="cd01556">
    <property type="entry name" value="EPSP_synthase"/>
    <property type="match status" value="1"/>
</dbReference>
<evidence type="ECO:0000313" key="11">
    <source>
        <dbReference type="EMBL" id="GIN60748.1"/>
    </source>
</evidence>
<evidence type="ECO:0000259" key="10">
    <source>
        <dbReference type="Pfam" id="PF00275"/>
    </source>
</evidence>
<feature type="binding site" evidence="9">
    <location>
        <position position="24"/>
    </location>
    <ligand>
        <name>3-phosphoshikimate</name>
        <dbReference type="ChEBI" id="CHEBI:145989"/>
    </ligand>
</feature>
<name>A0A919WEZ8_9BACI</name>
<feature type="domain" description="Enolpyruvate transferase" evidence="10">
    <location>
        <begin position="11"/>
        <end position="423"/>
    </location>
</feature>
<dbReference type="PANTHER" id="PTHR21090:SF5">
    <property type="entry name" value="PENTAFUNCTIONAL AROM POLYPEPTIDE"/>
    <property type="match status" value="1"/>
</dbReference>
<dbReference type="EC" id="2.5.1.19" evidence="9"/>
<accession>A0A919WEZ8</accession>
<dbReference type="Gene3D" id="3.65.10.10">
    <property type="entry name" value="Enolpyruvate transferase domain"/>
    <property type="match status" value="2"/>
</dbReference>
<sequence length="428" mass="45841">MKTTPLAINAAKLQGHLQIPGDKSISHRSIMFGAIANGTTTITNFLTGDDCLRTIACFRKLGVVIEQEGERAVVFGKGFTGLNEPSEVLDVGNSGTTIRLMLGILAGRPFFSTLIGDESIGKRPMTRVTKPLLSLGANIDGRSGGEYTPIAVRGGGLTGIEYRLPVASAQVKSAILLAGLQADGETTVIETSKTRDHTERMIQHFGGKLEVDGLTIKVQGGQPLQGTNVEVPGDISSAAFFLVAGAIVPNSEIMLKNVGLNPTRTGIIDVMREMGADLQVKNEREQFEPVGDVIIKTSTLKGTTIEGDMIPRLIDEIPIIALLATQAEGVTIIKDAEELKVKETNRIDTVVRELQKLGAKIESTNDGMIIYGKQQLLGGTVSSHGDHRIGMMLAVASLVCKEQTNLENIEAISVSYPNFFNHLESLLK</sequence>
<comment type="catalytic activity">
    <reaction evidence="8">
        <text>3-phosphoshikimate + phosphoenolpyruvate = 5-O-(1-carboxyvinyl)-3-phosphoshikimate + phosphate</text>
        <dbReference type="Rhea" id="RHEA:21256"/>
        <dbReference type="ChEBI" id="CHEBI:43474"/>
        <dbReference type="ChEBI" id="CHEBI:57701"/>
        <dbReference type="ChEBI" id="CHEBI:58702"/>
        <dbReference type="ChEBI" id="CHEBI:145989"/>
        <dbReference type="EC" id="2.5.1.19"/>
    </reaction>
    <physiologicalReaction direction="left-to-right" evidence="8">
        <dbReference type="Rhea" id="RHEA:21257"/>
    </physiologicalReaction>
</comment>
<evidence type="ECO:0000256" key="5">
    <source>
        <dbReference type="ARBA" id="ARBA00022605"/>
    </source>
</evidence>
<dbReference type="PIRSF" id="PIRSF000505">
    <property type="entry name" value="EPSPS"/>
    <property type="match status" value="1"/>
</dbReference>
<evidence type="ECO:0000256" key="6">
    <source>
        <dbReference type="ARBA" id="ARBA00022679"/>
    </source>
</evidence>
<dbReference type="GO" id="GO:0009073">
    <property type="term" value="P:aromatic amino acid family biosynthetic process"/>
    <property type="evidence" value="ECO:0007669"/>
    <property type="project" value="UniProtKB-KW"/>
</dbReference>
<dbReference type="HAMAP" id="MF_00210">
    <property type="entry name" value="EPSP_synth"/>
    <property type="match status" value="1"/>
</dbReference>
<feature type="binding site" evidence="9">
    <location>
        <position position="346"/>
    </location>
    <ligand>
        <name>phosphoenolpyruvate</name>
        <dbReference type="ChEBI" id="CHEBI:58702"/>
    </ligand>
</feature>
<comment type="caution">
    <text evidence="11">The sequence shown here is derived from an EMBL/GenBank/DDBJ whole genome shotgun (WGS) entry which is preliminary data.</text>
</comment>
<feature type="binding site" evidence="9">
    <location>
        <position position="123"/>
    </location>
    <ligand>
        <name>phosphoenolpyruvate</name>
        <dbReference type="ChEBI" id="CHEBI:58702"/>
    </ligand>
</feature>
<feature type="binding site" evidence="9">
    <location>
        <position position="23"/>
    </location>
    <ligand>
        <name>3-phosphoshikimate</name>
        <dbReference type="ChEBI" id="CHEBI:145989"/>
    </ligand>
</feature>
<evidence type="ECO:0000256" key="9">
    <source>
        <dbReference type="HAMAP-Rule" id="MF_00210"/>
    </source>
</evidence>
<reference evidence="11" key="1">
    <citation type="submission" date="2021-03" db="EMBL/GenBank/DDBJ databases">
        <title>Antimicrobial resistance genes in bacteria isolated from Japanese honey, and their potential for conferring macrolide and lincosamide resistance in the American foulbrood pathogen Paenibacillus larvae.</title>
        <authorList>
            <person name="Okamoto M."/>
            <person name="Kumagai M."/>
            <person name="Kanamori H."/>
            <person name="Takamatsu D."/>
        </authorList>
    </citation>
    <scope>NUCLEOTIDE SEQUENCE</scope>
    <source>
        <strain evidence="11">J27TS8</strain>
    </source>
</reference>
<proteinExistence type="inferred from homology"/>
<feature type="binding site" evidence="9">
    <location>
        <position position="28"/>
    </location>
    <ligand>
        <name>3-phosphoshikimate</name>
        <dbReference type="ChEBI" id="CHEBI:145989"/>
    </ligand>
</feature>
<keyword evidence="7 9" id="KW-0057">Aromatic amino acid biosynthesis</keyword>
<dbReference type="OrthoDB" id="9809920at2"/>